<dbReference type="InterPro" id="IPR006571">
    <property type="entry name" value="TLDc_dom"/>
</dbReference>
<evidence type="ECO:0000313" key="3">
    <source>
        <dbReference type="Proteomes" id="UP000789375"/>
    </source>
</evidence>
<dbReference type="PROSITE" id="PS51886">
    <property type="entry name" value="TLDC"/>
    <property type="match status" value="1"/>
</dbReference>
<feature type="domain" description="TLDc" evidence="1">
    <location>
        <begin position="85"/>
        <end position="260"/>
    </location>
</feature>
<proteinExistence type="predicted"/>
<name>A0A9N9C9P2_FUNMO</name>
<reference evidence="2" key="1">
    <citation type="submission" date="2021-06" db="EMBL/GenBank/DDBJ databases">
        <authorList>
            <person name="Kallberg Y."/>
            <person name="Tangrot J."/>
            <person name="Rosling A."/>
        </authorList>
    </citation>
    <scope>NUCLEOTIDE SEQUENCE</scope>
    <source>
        <strain evidence="2">87-6 pot B 2015</strain>
    </source>
</reference>
<protein>
    <submittedName>
        <fullName evidence="2">1307_t:CDS:1</fullName>
    </submittedName>
</protein>
<accession>A0A9N9C9P2</accession>
<dbReference type="Pfam" id="PF07534">
    <property type="entry name" value="TLD"/>
    <property type="match status" value="1"/>
</dbReference>
<evidence type="ECO:0000259" key="1">
    <source>
        <dbReference type="PROSITE" id="PS51886"/>
    </source>
</evidence>
<keyword evidence="3" id="KW-1185">Reference proteome</keyword>
<evidence type="ECO:0000313" key="2">
    <source>
        <dbReference type="EMBL" id="CAG8594134.1"/>
    </source>
</evidence>
<sequence length="262" mass="30608">MYTGELDLSKQLGENIFELLIASDELLLEELFKHVQGYLIEKHTTIPNNIYEEIEEFHYKKVLPKTITLPSRIGTPASAIIDPSAIIKPKLATIIANWIDRNDSAVLSFNNNYKFNLIYLKSRDGLDCNTFNNQCNGQGPFILLIRVQSKKIYGGFNPIGYNLREGQWLLTSDSFIFSFENNQDTRNMKIGRVINKYYSVYEDYFQFFFNFGNHLQAYKGNGQNFFYLGNHRIYSNIFNRTCTRDYPIEEIEEMEVFSVVRK</sequence>
<dbReference type="Proteomes" id="UP000789375">
    <property type="component" value="Unassembled WGS sequence"/>
</dbReference>
<dbReference type="AlphaFoldDB" id="A0A9N9C9P2"/>
<organism evidence="2 3">
    <name type="scientific">Funneliformis mosseae</name>
    <name type="common">Endomycorrhizal fungus</name>
    <name type="synonym">Glomus mosseae</name>
    <dbReference type="NCBI Taxonomy" id="27381"/>
    <lineage>
        <taxon>Eukaryota</taxon>
        <taxon>Fungi</taxon>
        <taxon>Fungi incertae sedis</taxon>
        <taxon>Mucoromycota</taxon>
        <taxon>Glomeromycotina</taxon>
        <taxon>Glomeromycetes</taxon>
        <taxon>Glomerales</taxon>
        <taxon>Glomeraceae</taxon>
        <taxon>Funneliformis</taxon>
    </lineage>
</organism>
<dbReference type="EMBL" id="CAJVPP010002263">
    <property type="protein sequence ID" value="CAG8594134.1"/>
    <property type="molecule type" value="Genomic_DNA"/>
</dbReference>
<comment type="caution">
    <text evidence="2">The sequence shown here is derived from an EMBL/GenBank/DDBJ whole genome shotgun (WGS) entry which is preliminary data.</text>
</comment>
<gene>
    <name evidence="2" type="ORF">FMOSSE_LOCUS8599</name>
</gene>